<name>A0AA89Q9R0_STRCU</name>
<dbReference type="InterPro" id="IPR027417">
    <property type="entry name" value="P-loop_NTPase"/>
</dbReference>
<dbReference type="AlphaFoldDB" id="A0AA89Q9R0"/>
<evidence type="ECO:0000313" key="1">
    <source>
        <dbReference type="EMBL" id="MBB5816857.1"/>
    </source>
</evidence>
<dbReference type="EMBL" id="JACHLX010000002">
    <property type="protein sequence ID" value="MBB5816857.1"/>
    <property type="molecule type" value="Genomic_DNA"/>
</dbReference>
<dbReference type="Gene3D" id="3.40.50.300">
    <property type="entry name" value="P-loop containing nucleotide triphosphate hydrolases"/>
    <property type="match status" value="1"/>
</dbReference>
<protein>
    <submittedName>
        <fullName evidence="1">Uncharacterized protein</fullName>
    </submittedName>
</protein>
<comment type="caution">
    <text evidence="1">The sequence shown here is derived from an EMBL/GenBank/DDBJ whole genome shotgun (WGS) entry which is preliminary data.</text>
</comment>
<reference evidence="1 2" key="1">
    <citation type="submission" date="2020-08" db="EMBL/GenBank/DDBJ databases">
        <title>Sequencing the genomes of 1000 actinobacteria strains.</title>
        <authorList>
            <person name="Klenk H.-P."/>
        </authorList>
    </citation>
    <scope>NUCLEOTIDE SEQUENCE [LARGE SCALE GENOMIC DNA]</scope>
    <source>
        <strain evidence="1 2">DSM 40129</strain>
    </source>
</reference>
<accession>A0AA89Q9R0</accession>
<sequence length="109" mass="12077">MPMRLRPGEVEAVGWRVVTVLDAVRQLCDASPDVTGRPQVITIDGRGGAGKTTLAERLREVVPNSAIVHTDDIAWNHAYFGWGAVLVENILQRLHRGEAVHFRPDAWIT</sequence>
<keyword evidence="2" id="KW-1185">Reference proteome</keyword>
<evidence type="ECO:0000313" key="2">
    <source>
        <dbReference type="Proteomes" id="UP000579531"/>
    </source>
</evidence>
<dbReference type="RefSeq" id="WP_311240834.1">
    <property type="nucleotide sequence ID" value="NZ_BAABFE010000021.1"/>
</dbReference>
<dbReference type="GeneID" id="93835869"/>
<proteinExistence type="predicted"/>
<dbReference type="Proteomes" id="UP000579531">
    <property type="component" value="Unassembled WGS sequence"/>
</dbReference>
<dbReference type="SUPFAM" id="SSF52540">
    <property type="entry name" value="P-loop containing nucleoside triphosphate hydrolases"/>
    <property type="match status" value="1"/>
</dbReference>
<gene>
    <name evidence="1" type="ORF">HNR72_007979</name>
</gene>
<organism evidence="1 2">
    <name type="scientific">Streptomyces collinus</name>
    <dbReference type="NCBI Taxonomy" id="42684"/>
    <lineage>
        <taxon>Bacteria</taxon>
        <taxon>Bacillati</taxon>
        <taxon>Actinomycetota</taxon>
        <taxon>Actinomycetes</taxon>
        <taxon>Kitasatosporales</taxon>
        <taxon>Streptomycetaceae</taxon>
        <taxon>Streptomyces</taxon>
    </lineage>
</organism>